<sequence>MVQPRCENCDATGRVESTCNRCAGGGRIYRKIQDKCAECPSASHCDNCTRDVYEHVGVCTKCNGRGEVSWLCPQCKGFGLLGFP</sequence>
<name>A0A6A6USM8_9PEZI</name>
<organism evidence="1 2">
    <name type="scientific">Microthyrium microscopicum</name>
    <dbReference type="NCBI Taxonomy" id="703497"/>
    <lineage>
        <taxon>Eukaryota</taxon>
        <taxon>Fungi</taxon>
        <taxon>Dikarya</taxon>
        <taxon>Ascomycota</taxon>
        <taxon>Pezizomycotina</taxon>
        <taxon>Dothideomycetes</taxon>
        <taxon>Dothideomycetes incertae sedis</taxon>
        <taxon>Microthyriales</taxon>
        <taxon>Microthyriaceae</taxon>
        <taxon>Microthyrium</taxon>
    </lineage>
</organism>
<gene>
    <name evidence="1" type="ORF">BT63DRAFT_33253</name>
</gene>
<accession>A0A6A6USM8</accession>
<evidence type="ECO:0000313" key="1">
    <source>
        <dbReference type="EMBL" id="KAF2675275.1"/>
    </source>
</evidence>
<evidence type="ECO:0008006" key="3">
    <source>
        <dbReference type="Google" id="ProtNLM"/>
    </source>
</evidence>
<protein>
    <recommendedName>
        <fullName evidence="3">CR-type domain-containing protein</fullName>
    </recommendedName>
</protein>
<dbReference type="AlphaFoldDB" id="A0A6A6USM8"/>
<dbReference type="EMBL" id="MU004230">
    <property type="protein sequence ID" value="KAF2675275.1"/>
    <property type="molecule type" value="Genomic_DNA"/>
</dbReference>
<proteinExistence type="predicted"/>
<dbReference type="Proteomes" id="UP000799302">
    <property type="component" value="Unassembled WGS sequence"/>
</dbReference>
<evidence type="ECO:0000313" key="2">
    <source>
        <dbReference type="Proteomes" id="UP000799302"/>
    </source>
</evidence>
<reference evidence="1" key="1">
    <citation type="journal article" date="2020" name="Stud. Mycol.">
        <title>101 Dothideomycetes genomes: a test case for predicting lifestyles and emergence of pathogens.</title>
        <authorList>
            <person name="Haridas S."/>
            <person name="Albert R."/>
            <person name="Binder M."/>
            <person name="Bloem J."/>
            <person name="Labutti K."/>
            <person name="Salamov A."/>
            <person name="Andreopoulos B."/>
            <person name="Baker S."/>
            <person name="Barry K."/>
            <person name="Bills G."/>
            <person name="Bluhm B."/>
            <person name="Cannon C."/>
            <person name="Castanera R."/>
            <person name="Culley D."/>
            <person name="Daum C."/>
            <person name="Ezra D."/>
            <person name="Gonzalez J."/>
            <person name="Henrissat B."/>
            <person name="Kuo A."/>
            <person name="Liang C."/>
            <person name="Lipzen A."/>
            <person name="Lutzoni F."/>
            <person name="Magnuson J."/>
            <person name="Mondo S."/>
            <person name="Nolan M."/>
            <person name="Ohm R."/>
            <person name="Pangilinan J."/>
            <person name="Park H.-J."/>
            <person name="Ramirez L."/>
            <person name="Alfaro M."/>
            <person name="Sun H."/>
            <person name="Tritt A."/>
            <person name="Yoshinaga Y."/>
            <person name="Zwiers L.-H."/>
            <person name="Turgeon B."/>
            <person name="Goodwin S."/>
            <person name="Spatafora J."/>
            <person name="Crous P."/>
            <person name="Grigoriev I."/>
        </authorList>
    </citation>
    <scope>NUCLEOTIDE SEQUENCE</scope>
    <source>
        <strain evidence="1">CBS 115976</strain>
    </source>
</reference>
<keyword evidence="2" id="KW-1185">Reference proteome</keyword>